<reference evidence="3 4" key="1">
    <citation type="submission" date="2020-02" db="EMBL/GenBank/DDBJ databases">
        <title>Identification and distribution of gene clusters putatively required for synthesis of sphingolipid metabolism inhibitors in phylogenetically diverse species of the filamentous fungus Fusarium.</title>
        <authorList>
            <person name="Kim H.-S."/>
            <person name="Busman M."/>
            <person name="Brown D.W."/>
            <person name="Divon H."/>
            <person name="Uhlig S."/>
            <person name="Proctor R.H."/>
        </authorList>
    </citation>
    <scope>NUCLEOTIDE SEQUENCE [LARGE SCALE GENOMIC DNA]</scope>
    <source>
        <strain evidence="3 4">NRRL 2903</strain>
    </source>
</reference>
<evidence type="ECO:0000256" key="1">
    <source>
        <dbReference type="SAM" id="Phobius"/>
    </source>
</evidence>
<feature type="transmembrane region" description="Helical" evidence="1">
    <location>
        <begin position="667"/>
        <end position="687"/>
    </location>
</feature>
<evidence type="ECO:0000313" key="4">
    <source>
        <dbReference type="Proteomes" id="UP000537989"/>
    </source>
</evidence>
<evidence type="ECO:0000256" key="2">
    <source>
        <dbReference type="SAM" id="SignalP"/>
    </source>
</evidence>
<keyword evidence="4" id="KW-1185">Reference proteome</keyword>
<dbReference type="AlphaFoldDB" id="A0AAN6HDY4"/>
<sequence length="720" mass="81030">MKLNSIFRGLLVLAASGVALTDTTHDSSGPYDLQVHDDRNIPTIQKNYGGWVNPEDLPPMPQCIAQQDQTAWLNVMTRCTRHRCTNHFIFCTHYQWLIQLSCLGAEFSPVTIRRYLSYCSRSVLAKAQLAEWIQGITGRNWLVEVGDTNELHDLSPRSLTEGYEIFNVERKAPACLRKAPTQFHETFDHVLGSCGFTSTTFHHGNADRPWEYSTARKSMMALGFDTAGYDLTNRHIPLGEYFDKECFCTYFWTDPQHEPCSDQFELTKERLWLHAICGSSKLPDNWKKSLKILGDDYISMFSWTKSSDIPDMPPSVADISQQCKTEACGTDSDGFCLVEPAIDRTCVCGKVDYSLCQGRCQSFESKKEYIHWLIKLCGNVEDWHGLPSNWHDLLTPRPRDMIPWQRWNLRPENDKNAYCPSWKTKVGTILLVNLATALAVYFGERCSRSVKTPEYHLKGPAWALRGLVLASVQLVGFWVVLSIIQSTPGYEDVPTLPLMLFLCSLPRLGWLVIRSDFIDLTATWSGLCAEIFLQIPNFYFMATVASYGFRNGFYFGALPKTEEGNSAKVMYGAAFFWLAIGTLMSILIISVLYRNIGTDDLAKLLPSNTARCRYNSHMADWDKTANDGLLSESKCNGSSNITNYGTMPAADGPSQPPMEPHLKLSTYLLLGMPLLSLAQYVFWIAFIGVSGADYCPPSVDILACVLTAFSLIMVGLKFVI</sequence>
<feature type="transmembrane region" description="Helical" evidence="1">
    <location>
        <begin position="569"/>
        <end position="593"/>
    </location>
</feature>
<feature type="transmembrane region" description="Helical" evidence="1">
    <location>
        <begin position="496"/>
        <end position="513"/>
    </location>
</feature>
<feature type="transmembrane region" description="Helical" evidence="1">
    <location>
        <begin position="462"/>
        <end position="484"/>
    </location>
</feature>
<evidence type="ECO:0000313" key="3">
    <source>
        <dbReference type="EMBL" id="KAF5237266.1"/>
    </source>
</evidence>
<keyword evidence="1" id="KW-0812">Transmembrane</keyword>
<feature type="chain" id="PRO_5042863855" evidence="2">
    <location>
        <begin position="22"/>
        <end position="720"/>
    </location>
</feature>
<keyword evidence="2" id="KW-0732">Signal</keyword>
<feature type="transmembrane region" description="Helical" evidence="1">
    <location>
        <begin position="699"/>
        <end position="719"/>
    </location>
</feature>
<dbReference type="EMBL" id="JAAMOD010000161">
    <property type="protein sequence ID" value="KAF5237266.1"/>
    <property type="molecule type" value="Genomic_DNA"/>
</dbReference>
<accession>A0AAN6HDY4</accession>
<feature type="transmembrane region" description="Helical" evidence="1">
    <location>
        <begin position="422"/>
        <end position="442"/>
    </location>
</feature>
<proteinExistence type="predicted"/>
<feature type="transmembrane region" description="Helical" evidence="1">
    <location>
        <begin position="525"/>
        <end position="549"/>
    </location>
</feature>
<protein>
    <submittedName>
        <fullName evidence="3">Uncharacterized protein</fullName>
    </submittedName>
</protein>
<comment type="caution">
    <text evidence="3">The sequence shown here is derived from an EMBL/GenBank/DDBJ whole genome shotgun (WGS) entry which is preliminary data.</text>
</comment>
<name>A0AAN6HDY4_FUSAU</name>
<organism evidence="3 4">
    <name type="scientific">Fusarium austroamericanum</name>
    <dbReference type="NCBI Taxonomy" id="282268"/>
    <lineage>
        <taxon>Eukaryota</taxon>
        <taxon>Fungi</taxon>
        <taxon>Dikarya</taxon>
        <taxon>Ascomycota</taxon>
        <taxon>Pezizomycotina</taxon>
        <taxon>Sordariomycetes</taxon>
        <taxon>Hypocreomycetidae</taxon>
        <taxon>Hypocreales</taxon>
        <taxon>Nectriaceae</taxon>
        <taxon>Fusarium</taxon>
    </lineage>
</organism>
<feature type="signal peptide" evidence="2">
    <location>
        <begin position="1"/>
        <end position="21"/>
    </location>
</feature>
<keyword evidence="1" id="KW-1133">Transmembrane helix</keyword>
<gene>
    <name evidence="3" type="ORF">FAUST_6177</name>
</gene>
<dbReference type="Proteomes" id="UP000537989">
    <property type="component" value="Unassembled WGS sequence"/>
</dbReference>
<keyword evidence="1" id="KW-0472">Membrane</keyword>